<proteinExistence type="predicted"/>
<dbReference type="InterPro" id="IPR024047">
    <property type="entry name" value="MM3350-like_sf"/>
</dbReference>
<evidence type="ECO:0000313" key="1">
    <source>
        <dbReference type="EMBL" id="HIR47304.1"/>
    </source>
</evidence>
<protein>
    <submittedName>
        <fullName evidence="1">Uncharacterized protein</fullName>
    </submittedName>
</protein>
<organism evidence="1 2">
    <name type="scientific">Candidatus Caccousia avicola</name>
    <dbReference type="NCBI Taxonomy" id="2840721"/>
    <lineage>
        <taxon>Bacteria</taxon>
        <taxon>Bacillati</taxon>
        <taxon>Bacillota</taxon>
        <taxon>Clostridia</taxon>
        <taxon>Eubacteriales</taxon>
        <taxon>Oscillospiraceae</taxon>
        <taxon>Oscillospiraceae incertae sedis</taxon>
        <taxon>Candidatus Caccousia</taxon>
    </lineage>
</organism>
<sequence>MLLKVEDAEDKVYWLYLDMPLTSTLKTLDTFLREIWLECCGHMSAFYQRGGVEIGKSTKLESIPTGSVLFYEYDFGSTTELRITFLHPVSRPKQRKAVRLLARNLPLPFECGQCGEAADYICCECDAMEEYPFFCEKCLASHEHEGCALPVVNSPRMGVCAYCGEYDGYEYSDSAEKEG</sequence>
<accession>A0A9D1AMU9</accession>
<dbReference type="Proteomes" id="UP000824242">
    <property type="component" value="Unassembled WGS sequence"/>
</dbReference>
<comment type="caution">
    <text evidence="1">The sequence shown here is derived from an EMBL/GenBank/DDBJ whole genome shotgun (WGS) entry which is preliminary data.</text>
</comment>
<dbReference type="EMBL" id="DVGZ01000068">
    <property type="protein sequence ID" value="HIR47304.1"/>
    <property type="molecule type" value="Genomic_DNA"/>
</dbReference>
<evidence type="ECO:0000313" key="2">
    <source>
        <dbReference type="Proteomes" id="UP000824242"/>
    </source>
</evidence>
<dbReference type="SUPFAM" id="SSF159941">
    <property type="entry name" value="MM3350-like"/>
    <property type="match status" value="1"/>
</dbReference>
<reference evidence="1" key="1">
    <citation type="submission" date="2020-10" db="EMBL/GenBank/DDBJ databases">
        <authorList>
            <person name="Gilroy R."/>
        </authorList>
    </citation>
    <scope>NUCLEOTIDE SEQUENCE</scope>
    <source>
        <strain evidence="1">ChiSxjej1B13-7958</strain>
    </source>
</reference>
<name>A0A9D1AMU9_9FIRM</name>
<dbReference type="AlphaFoldDB" id="A0A9D1AMU9"/>
<gene>
    <name evidence="1" type="ORF">IAB89_06545</name>
</gene>
<reference evidence="1" key="2">
    <citation type="journal article" date="2021" name="PeerJ">
        <title>Extensive microbial diversity within the chicken gut microbiome revealed by metagenomics and culture.</title>
        <authorList>
            <person name="Gilroy R."/>
            <person name="Ravi A."/>
            <person name="Getino M."/>
            <person name="Pursley I."/>
            <person name="Horton D.L."/>
            <person name="Alikhan N.F."/>
            <person name="Baker D."/>
            <person name="Gharbi K."/>
            <person name="Hall N."/>
            <person name="Watson M."/>
            <person name="Adriaenssens E.M."/>
            <person name="Foster-Nyarko E."/>
            <person name="Jarju S."/>
            <person name="Secka A."/>
            <person name="Antonio M."/>
            <person name="Oren A."/>
            <person name="Chaudhuri R.R."/>
            <person name="La Ragione R."/>
            <person name="Hildebrand F."/>
            <person name="Pallen M.J."/>
        </authorList>
    </citation>
    <scope>NUCLEOTIDE SEQUENCE</scope>
    <source>
        <strain evidence="1">ChiSxjej1B13-7958</strain>
    </source>
</reference>